<dbReference type="SMART" id="SM00249">
    <property type="entry name" value="PHD"/>
    <property type="match status" value="2"/>
</dbReference>
<dbReference type="GO" id="GO:0006357">
    <property type="term" value="P:regulation of transcription by RNA polymerase II"/>
    <property type="evidence" value="ECO:0007669"/>
    <property type="project" value="TreeGrafter"/>
</dbReference>
<dbReference type="InterPro" id="IPR013083">
    <property type="entry name" value="Znf_RING/FYVE/PHD"/>
</dbReference>
<dbReference type="InterPro" id="IPR052819">
    <property type="entry name" value="Chromatin_regulatory_protein"/>
</dbReference>
<proteinExistence type="predicted"/>
<dbReference type="InterPro" id="IPR019786">
    <property type="entry name" value="Zinc_finger_PHD-type_CS"/>
</dbReference>
<keyword evidence="8" id="KW-1185">Reference proteome</keyword>
<evidence type="ECO:0000256" key="4">
    <source>
        <dbReference type="PROSITE-ProRule" id="PRU00146"/>
    </source>
</evidence>
<sequence length="470" mass="51258">MRLKKKGGTAAGVPRSMSEANSTLNNGAPKDPTSDNDEYCSACGNAGDVVCCDGCPRSFHFECVDMVQSEDLPDEWYCNECLIRRFPSRVPVHKGLFASALNNLEKSIPRAFSLPKKVQNRFEGVKAGADGDYEDVVVNKTARKRNGYDELPDFFKQREDGQAVLCHACQRAATEIRAIIPCSVCPFHWHIDCLAPPLAVPPVLKTWRCPAHVDDVLVEVPSLAPAHRFRRVKGTQAIAPAVSRGLKNNGHVEIDWNDEPEEPEGSGWPDPHSFGRIFKLPAKGVILDFIEQLRSQGAGYGSRQKESKRVPYPSPPTQRNPATPLPGSALERKVEEMQVSLNLIGLRQNRSDGIDRLTSALLAAADQSVLSLIAKGNADNIASGQLTRDDKQSLRATLTQMEAMSVRIREVLGDDKPSPETPAMMAHAHTPVSESSGITESSEKLKSTAPVTEPTPPSTVDHAEGSMDLD</sequence>
<dbReference type="STRING" id="45235.A0A2K3QH41"/>
<dbReference type="CDD" id="cd15534">
    <property type="entry name" value="PHD2_PHF12_Rco1"/>
    <property type="match status" value="1"/>
</dbReference>
<keyword evidence="1" id="KW-0479">Metal-binding</keyword>
<evidence type="ECO:0000313" key="8">
    <source>
        <dbReference type="Proteomes" id="UP000236621"/>
    </source>
</evidence>
<dbReference type="AlphaFoldDB" id="A0A2K3QH41"/>
<keyword evidence="3" id="KW-0862">Zinc</keyword>
<evidence type="ECO:0000259" key="6">
    <source>
        <dbReference type="PROSITE" id="PS50016"/>
    </source>
</evidence>
<organism evidence="7 8">
    <name type="scientific">Tolypocladium capitatum</name>
    <dbReference type="NCBI Taxonomy" id="45235"/>
    <lineage>
        <taxon>Eukaryota</taxon>
        <taxon>Fungi</taxon>
        <taxon>Dikarya</taxon>
        <taxon>Ascomycota</taxon>
        <taxon>Pezizomycotina</taxon>
        <taxon>Sordariomycetes</taxon>
        <taxon>Hypocreomycetidae</taxon>
        <taxon>Hypocreales</taxon>
        <taxon>Ophiocordycipitaceae</taxon>
        <taxon>Tolypocladium</taxon>
    </lineage>
</organism>
<feature type="region of interest" description="Disordered" evidence="5">
    <location>
        <begin position="298"/>
        <end position="326"/>
    </location>
</feature>
<dbReference type="EMBL" id="NRSZ01000490">
    <property type="protein sequence ID" value="PNY26867.1"/>
    <property type="molecule type" value="Genomic_DNA"/>
</dbReference>
<dbReference type="PROSITE" id="PS01359">
    <property type="entry name" value="ZF_PHD_1"/>
    <property type="match status" value="1"/>
</dbReference>
<dbReference type="PROSITE" id="PS50016">
    <property type="entry name" value="ZF_PHD_2"/>
    <property type="match status" value="1"/>
</dbReference>
<dbReference type="InterPro" id="IPR001965">
    <property type="entry name" value="Znf_PHD"/>
</dbReference>
<dbReference type="Proteomes" id="UP000236621">
    <property type="component" value="Unassembled WGS sequence"/>
</dbReference>
<dbReference type="Pfam" id="PF00628">
    <property type="entry name" value="PHD"/>
    <property type="match status" value="2"/>
</dbReference>
<dbReference type="InterPro" id="IPR019787">
    <property type="entry name" value="Znf_PHD-finger"/>
</dbReference>
<name>A0A2K3QH41_9HYPO</name>
<evidence type="ECO:0000256" key="3">
    <source>
        <dbReference type="ARBA" id="ARBA00022833"/>
    </source>
</evidence>
<dbReference type="GO" id="GO:0008270">
    <property type="term" value="F:zinc ion binding"/>
    <property type="evidence" value="ECO:0007669"/>
    <property type="project" value="UniProtKB-KW"/>
</dbReference>
<protein>
    <recommendedName>
        <fullName evidence="6">PHD-type domain-containing protein</fullName>
    </recommendedName>
</protein>
<accession>A0A2K3QH41</accession>
<dbReference type="PANTHER" id="PTHR47636">
    <property type="entry name" value="TRANSCRIPTIONAL REGULATORY PROTEIN RCO1"/>
    <property type="match status" value="1"/>
</dbReference>
<keyword evidence="2 4" id="KW-0863">Zinc-finger</keyword>
<comment type="caution">
    <text evidence="7">The sequence shown here is derived from an EMBL/GenBank/DDBJ whole genome shotgun (WGS) entry which is preliminary data.</text>
</comment>
<dbReference type="GO" id="GO:0032221">
    <property type="term" value="C:Rpd3S complex"/>
    <property type="evidence" value="ECO:0007669"/>
    <property type="project" value="TreeGrafter"/>
</dbReference>
<evidence type="ECO:0000256" key="2">
    <source>
        <dbReference type="ARBA" id="ARBA00022771"/>
    </source>
</evidence>
<feature type="region of interest" description="Disordered" evidence="5">
    <location>
        <begin position="1"/>
        <end position="32"/>
    </location>
</feature>
<feature type="domain" description="PHD-type" evidence="6">
    <location>
        <begin position="37"/>
        <end position="84"/>
    </location>
</feature>
<dbReference type="PANTHER" id="PTHR47636:SF1">
    <property type="entry name" value="TRANSCRIPTIONAL REGULATORY PROTEIN RCO1"/>
    <property type="match status" value="1"/>
</dbReference>
<feature type="region of interest" description="Disordered" evidence="5">
    <location>
        <begin position="413"/>
        <end position="470"/>
    </location>
</feature>
<dbReference type="InterPro" id="IPR011011">
    <property type="entry name" value="Znf_FYVE_PHD"/>
</dbReference>
<evidence type="ECO:0000256" key="5">
    <source>
        <dbReference type="SAM" id="MobiDB-lite"/>
    </source>
</evidence>
<dbReference type="OrthoDB" id="5876363at2759"/>
<feature type="compositionally biased region" description="Basic and acidic residues" evidence="5">
    <location>
        <begin position="461"/>
        <end position="470"/>
    </location>
</feature>
<evidence type="ECO:0000313" key="7">
    <source>
        <dbReference type="EMBL" id="PNY26867.1"/>
    </source>
</evidence>
<reference evidence="7 8" key="1">
    <citation type="submission" date="2017-08" db="EMBL/GenBank/DDBJ databases">
        <title>Harnessing the power of phylogenomics to disentangle the directionality and signatures of interkingdom host jumping in the parasitic fungal genus Tolypocladium.</title>
        <authorList>
            <person name="Quandt C.A."/>
            <person name="Patterson W."/>
            <person name="Spatafora J.W."/>
        </authorList>
    </citation>
    <scope>NUCLEOTIDE SEQUENCE [LARGE SCALE GENOMIC DNA]</scope>
    <source>
        <strain evidence="7 8">CBS 113982</strain>
    </source>
</reference>
<dbReference type="SUPFAM" id="SSF57903">
    <property type="entry name" value="FYVE/PHD zinc finger"/>
    <property type="match status" value="2"/>
</dbReference>
<gene>
    <name evidence="7" type="ORF">TCAP_03203</name>
</gene>
<dbReference type="Gene3D" id="3.30.40.10">
    <property type="entry name" value="Zinc/RING finger domain, C3HC4 (zinc finger)"/>
    <property type="match status" value="2"/>
</dbReference>
<evidence type="ECO:0000256" key="1">
    <source>
        <dbReference type="ARBA" id="ARBA00022723"/>
    </source>
</evidence>